<dbReference type="AlphaFoldDB" id="M3I4Z4"/>
<dbReference type="Pfam" id="PF01370">
    <property type="entry name" value="Epimerase"/>
    <property type="match status" value="1"/>
</dbReference>
<proteinExistence type="predicted"/>
<dbReference type="BioCyc" id="LINT1001599:G11K9-5375-MONOMER"/>
<reference evidence="2 3" key="1">
    <citation type="submission" date="2013-02" db="EMBL/GenBank/DDBJ databases">
        <authorList>
            <person name="Harkins D.M."/>
            <person name="Durkin A.S."/>
            <person name="Brinkac L.M."/>
            <person name="Haft D.H."/>
            <person name="Selengut J.D."/>
            <person name="Sanka R."/>
            <person name="DePew J."/>
            <person name="Purushe J."/>
            <person name="Tulsiani S.M."/>
            <person name="Graham G.C."/>
            <person name="Burns M.-A."/>
            <person name="Dohnt M.F."/>
            <person name="Smythe L.D."/>
            <person name="McKay D.B."/>
            <person name="Craig S.B."/>
            <person name="Vinetz J.M."/>
            <person name="Sutton G.G."/>
            <person name="Nierman W.C."/>
            <person name="Fouts D.E."/>
        </authorList>
    </citation>
    <scope>NUCLEOTIDE SEQUENCE [LARGE SCALE GENOMIC DNA]</scope>
    <source>
        <strain evidence="2 3">LT2186</strain>
    </source>
</reference>
<gene>
    <name evidence="2" type="ORF">LEP1GSC151_0541</name>
</gene>
<name>M3I4Z4_LEPIR</name>
<organism evidence="2 3">
    <name type="scientific">Leptospira interrogans serovar Grippotyphosa str. LT2186</name>
    <dbReference type="NCBI Taxonomy" id="1001599"/>
    <lineage>
        <taxon>Bacteria</taxon>
        <taxon>Pseudomonadati</taxon>
        <taxon>Spirochaetota</taxon>
        <taxon>Spirochaetia</taxon>
        <taxon>Leptospirales</taxon>
        <taxon>Leptospiraceae</taxon>
        <taxon>Leptospira</taxon>
    </lineage>
</organism>
<evidence type="ECO:0000259" key="1">
    <source>
        <dbReference type="Pfam" id="PF01370"/>
    </source>
</evidence>
<sequence length="100" mass="11573">MDNEYGKSKLEAESILNRLQSENGNPVFIFRLPNVFGKWCLPNYNSVIATFCYNIVRDLPVKINDPDATIVLAYIDDVADKFINILNNFSQNFDQNLYYL</sequence>
<comment type="caution">
    <text evidence="2">The sequence shown here is derived from an EMBL/GenBank/DDBJ whole genome shotgun (WGS) entry which is preliminary data.</text>
</comment>
<dbReference type="EMBL" id="AFME02000206">
    <property type="protein sequence ID" value="EMG10957.1"/>
    <property type="molecule type" value="Genomic_DNA"/>
</dbReference>
<dbReference type="InterPro" id="IPR001509">
    <property type="entry name" value="Epimerase_deHydtase"/>
</dbReference>
<protein>
    <submittedName>
        <fullName evidence="2">NAD-binding domain protein</fullName>
    </submittedName>
</protein>
<dbReference type="Proteomes" id="UP000011776">
    <property type="component" value="Unassembled WGS sequence"/>
</dbReference>
<feature type="domain" description="NAD-dependent epimerase/dehydratase" evidence="1">
    <location>
        <begin position="3"/>
        <end position="91"/>
    </location>
</feature>
<dbReference type="InterPro" id="IPR036291">
    <property type="entry name" value="NAD(P)-bd_dom_sf"/>
</dbReference>
<evidence type="ECO:0000313" key="2">
    <source>
        <dbReference type="EMBL" id="EMG10957.1"/>
    </source>
</evidence>
<dbReference type="SUPFAM" id="SSF51735">
    <property type="entry name" value="NAD(P)-binding Rossmann-fold domains"/>
    <property type="match status" value="1"/>
</dbReference>
<accession>M3I4Z4</accession>
<evidence type="ECO:0000313" key="3">
    <source>
        <dbReference type="Proteomes" id="UP000011776"/>
    </source>
</evidence>
<dbReference type="Gene3D" id="3.40.50.720">
    <property type="entry name" value="NAD(P)-binding Rossmann-like Domain"/>
    <property type="match status" value="1"/>
</dbReference>